<dbReference type="KEGG" id="nai:NECAME_14237"/>
<feature type="region of interest" description="Disordered" evidence="1">
    <location>
        <begin position="1"/>
        <end position="26"/>
    </location>
</feature>
<dbReference type="AlphaFoldDB" id="W2SPF7"/>
<accession>W2SPF7</accession>
<dbReference type="OrthoDB" id="10488512at2759"/>
<evidence type="ECO:0000256" key="1">
    <source>
        <dbReference type="SAM" id="MobiDB-lite"/>
    </source>
</evidence>
<dbReference type="EMBL" id="KI668537">
    <property type="protein sequence ID" value="ETN71398.1"/>
    <property type="molecule type" value="Genomic_DNA"/>
</dbReference>
<reference evidence="3" key="1">
    <citation type="journal article" date="2014" name="Nat. Genet.">
        <title>Genome of the human hookworm Necator americanus.</title>
        <authorList>
            <person name="Tang Y.T."/>
            <person name="Gao X."/>
            <person name="Rosa B.A."/>
            <person name="Abubucker S."/>
            <person name="Hallsworth-Pepin K."/>
            <person name="Martin J."/>
            <person name="Tyagi R."/>
            <person name="Heizer E."/>
            <person name="Zhang X."/>
            <person name="Bhonagiri-Palsikar V."/>
            <person name="Minx P."/>
            <person name="Warren W.C."/>
            <person name="Wang Q."/>
            <person name="Zhan B."/>
            <person name="Hotez P.J."/>
            <person name="Sternberg P.W."/>
            <person name="Dougall A."/>
            <person name="Gaze S.T."/>
            <person name="Mulvenna J."/>
            <person name="Sotillo J."/>
            <person name="Ranganathan S."/>
            <person name="Rabelo E.M."/>
            <person name="Wilson R.K."/>
            <person name="Felgner P.L."/>
            <person name="Bethony J."/>
            <person name="Hawdon J.M."/>
            <person name="Gasser R.B."/>
            <person name="Loukas A."/>
            <person name="Mitreva M."/>
        </authorList>
    </citation>
    <scope>NUCLEOTIDE SEQUENCE [LARGE SCALE GENOMIC DNA]</scope>
</reference>
<keyword evidence="3" id="KW-1185">Reference proteome</keyword>
<feature type="compositionally biased region" description="Low complexity" evidence="1">
    <location>
        <begin position="1"/>
        <end position="18"/>
    </location>
</feature>
<gene>
    <name evidence="2" type="ORF">NECAME_14237</name>
</gene>
<name>W2SPF7_NECAM</name>
<proteinExistence type="predicted"/>
<protein>
    <submittedName>
        <fullName evidence="2">Uncharacterized protein</fullName>
    </submittedName>
</protein>
<evidence type="ECO:0000313" key="2">
    <source>
        <dbReference type="EMBL" id="ETN71398.1"/>
    </source>
</evidence>
<dbReference type="Proteomes" id="UP000053676">
    <property type="component" value="Unassembled WGS sequence"/>
</dbReference>
<organism evidence="2 3">
    <name type="scientific">Necator americanus</name>
    <name type="common">Human hookworm</name>
    <dbReference type="NCBI Taxonomy" id="51031"/>
    <lineage>
        <taxon>Eukaryota</taxon>
        <taxon>Metazoa</taxon>
        <taxon>Ecdysozoa</taxon>
        <taxon>Nematoda</taxon>
        <taxon>Chromadorea</taxon>
        <taxon>Rhabditida</taxon>
        <taxon>Rhabditina</taxon>
        <taxon>Rhabditomorpha</taxon>
        <taxon>Strongyloidea</taxon>
        <taxon>Ancylostomatidae</taxon>
        <taxon>Bunostominae</taxon>
        <taxon>Necator</taxon>
    </lineage>
</organism>
<evidence type="ECO:0000313" key="3">
    <source>
        <dbReference type="Proteomes" id="UP000053676"/>
    </source>
</evidence>
<sequence length="114" mass="12575">MVATTSNENSSTTTTTKHSSCRHSHDCAMRESHVNIGFIPEPPQSLQGAPPPYMATPINNYWQPSASAPSPSRIPSAHPVHARTVRCTQCYLERGRRSDLETLATFRVTKKIKG</sequence>